<feature type="transmembrane region" description="Helical" evidence="2">
    <location>
        <begin position="1088"/>
        <end position="1108"/>
    </location>
</feature>
<reference evidence="3" key="1">
    <citation type="submission" date="2022-07" db="EMBL/GenBank/DDBJ databases">
        <title>Enhanced cultured diversity of the mouse gut microbiota enables custom-made synthetic communities.</title>
        <authorList>
            <person name="Afrizal A."/>
        </authorList>
    </citation>
    <scope>NUCLEOTIDE SEQUENCE</scope>
    <source>
        <strain evidence="3">DSM 28593</strain>
    </source>
</reference>
<protein>
    <submittedName>
        <fullName evidence="3">Efflux RND transporter permease subunit</fullName>
    </submittedName>
</protein>
<feature type="transmembrane region" description="Helical" evidence="2">
    <location>
        <begin position="1191"/>
        <end position="1217"/>
    </location>
</feature>
<dbReference type="RefSeq" id="WP_257530057.1">
    <property type="nucleotide sequence ID" value="NZ_JANKAS010000004.1"/>
</dbReference>
<feature type="transmembrane region" description="Helical" evidence="2">
    <location>
        <begin position="731"/>
        <end position="756"/>
    </location>
</feature>
<feature type="transmembrane region" description="Helical" evidence="2">
    <location>
        <begin position="12"/>
        <end position="31"/>
    </location>
</feature>
<feature type="transmembrane region" description="Helical" evidence="2">
    <location>
        <begin position="1158"/>
        <end position="1179"/>
    </location>
</feature>
<dbReference type="Pfam" id="PF00873">
    <property type="entry name" value="ACR_tran"/>
    <property type="match status" value="2"/>
</dbReference>
<name>A0AAE3HEA9_9FIRM</name>
<dbReference type="Proteomes" id="UP001205748">
    <property type="component" value="Unassembled WGS sequence"/>
</dbReference>
<feature type="transmembrane region" description="Helical" evidence="2">
    <location>
        <begin position="545"/>
        <end position="564"/>
    </location>
</feature>
<dbReference type="Gene3D" id="3.30.70.1430">
    <property type="entry name" value="Multidrug efflux transporter AcrB pore domain"/>
    <property type="match status" value="2"/>
</dbReference>
<keyword evidence="1" id="KW-0175">Coiled coil</keyword>
<feature type="transmembrane region" description="Helical" evidence="2">
    <location>
        <begin position="1114"/>
        <end position="1137"/>
    </location>
</feature>
<dbReference type="PANTHER" id="PTHR32063:SF0">
    <property type="entry name" value="SWARMING MOTILITY PROTEIN SWRC"/>
    <property type="match status" value="1"/>
</dbReference>
<sequence length="1231" mass="134539">MLAKYSVKKPFTVFVAVILVLILGTISFMNLKTDLLPSLDLPYMVVMTPYPGASPEEVEMVVTKPVEQILATTSNIKNINSISDENSSMIILEFDNNVNMDSAIIEVNSSLDLIKANWNDEVGTPSIIKMNPDMLPVMISAVDVKGMNVSEVSKLARDSIIPELESVEGVASVTGQGLVEDSIEVKISSDKIENLNKKILKNIDSELSKAESQLLKAKEEVNQGLSQLKSEEKKQSAKLAEGEQALDLAKSEMEKAETQLNTAERELKEKKNQAETALTALEMILSGKADLGDLEDRLTQEQKQELQGIVNQGISQLKAKKDELTAAVVEMDKGLEEIKLQKATLASKKNEVGKQEEQLKQGKATLDTEMNKAKVELEKGQSTIEDNLAKLDDSKEEAFKKADLEGMITEDMIGGILTAQNFSMPAGYVSEDGIDYLVKVGDKIGTEQEIGQLLLFDTKVDSVGKVYLKDVADIQNTNNAEELYAKVNGKDAVILSFQKQSNYSTAEVSKSIREKINEMTDKDQNLTISNLMDQGIYIDIVVDSVLSNLIYGGILAIAILLLFLRDIKPTLIVALSIPISLVFAIAMMYFTGVTINIISLGGLALGVGMLVDNSVVVIENVYRLKNNGLSSYQASIEGAKQVSGALAASTLTTIAVFLPVVFTNGISRQIFTDMGLTIAYSLIASLIVALTLVPVMSSTIFKNLKDKDHKFFDKIVASYERILKTALQHKFIVMILVVALLGASVFSAFTMGTAFIPEMEGAEMSVTIEMDKDSTFKDRTDMTNTVVDRIMEIEGIETIGAFSGGTMGGMGSGGGENMSLYILLEENKTLTNREIEKEIQDKTKDLEADLVVSTSNMNMGAIAGEGIQVIIKGNEIDQLREISHDIADILKGTKGTTEIETGFEENAVEIRITVDKEKAMEEGLTVAQVYSQISKLISEGKTATTINTDNKEYPVVVVNSKNENILPEDLEDLEMTIEKEGESKSIKVGDIAKITQVQGLSSIRREAQERYVSVAASIASDHNIGLVSREFESKLKDYDVPEGYKVELSGENETINDTLKDLIYMIGLAIVFIYLIMVAQFQSLLSPFIVMFTIPLAFTGGLLALWITGNEISMISMLGFLVLSGVVVNNGIVFVDYTNQLRKNGLGKREALIETGKVRLRPILMTAITTILGLSTLAFGVGMGAEMLQPLAIVAIGGLTYATILTLFVVPVMYDVFHRNKKSINNRDEEE</sequence>
<keyword evidence="2" id="KW-1133">Transmembrane helix</keyword>
<dbReference type="PANTHER" id="PTHR32063">
    <property type="match status" value="1"/>
</dbReference>
<dbReference type="Gene3D" id="3.30.2090.10">
    <property type="entry name" value="Multidrug efflux transporter AcrB TolC docking domain, DN and DC subdomains"/>
    <property type="match status" value="3"/>
</dbReference>
<dbReference type="InterPro" id="IPR001036">
    <property type="entry name" value="Acrflvin-R"/>
</dbReference>
<dbReference type="InterPro" id="IPR027463">
    <property type="entry name" value="AcrB_DN_DC_subdom"/>
</dbReference>
<evidence type="ECO:0000256" key="2">
    <source>
        <dbReference type="SAM" id="Phobius"/>
    </source>
</evidence>
<proteinExistence type="predicted"/>
<feature type="transmembrane region" description="Helical" evidence="2">
    <location>
        <begin position="571"/>
        <end position="591"/>
    </location>
</feature>
<dbReference type="Gene3D" id="3.30.70.1320">
    <property type="entry name" value="Multidrug efflux transporter AcrB pore domain like"/>
    <property type="match status" value="2"/>
</dbReference>
<evidence type="ECO:0000256" key="1">
    <source>
        <dbReference type="SAM" id="Coils"/>
    </source>
</evidence>
<dbReference type="SUPFAM" id="SSF82714">
    <property type="entry name" value="Multidrug efflux transporter AcrB TolC docking domain, DN and DC subdomains"/>
    <property type="match status" value="1"/>
</dbReference>
<comment type="caution">
    <text evidence="3">The sequence shown here is derived from an EMBL/GenBank/DDBJ whole genome shotgun (WGS) entry which is preliminary data.</text>
</comment>
<gene>
    <name evidence="3" type="ORF">NSA47_06065</name>
</gene>
<feature type="transmembrane region" description="Helical" evidence="2">
    <location>
        <begin position="1062"/>
        <end position="1081"/>
    </location>
</feature>
<dbReference type="GO" id="GO:0005886">
    <property type="term" value="C:plasma membrane"/>
    <property type="evidence" value="ECO:0007669"/>
    <property type="project" value="TreeGrafter"/>
</dbReference>
<feature type="transmembrane region" description="Helical" evidence="2">
    <location>
        <begin position="642"/>
        <end position="666"/>
    </location>
</feature>
<dbReference type="EMBL" id="JANKAS010000004">
    <property type="protein sequence ID" value="MCR1898556.1"/>
    <property type="molecule type" value="Genomic_DNA"/>
</dbReference>
<dbReference type="Gene3D" id="3.30.70.1440">
    <property type="entry name" value="Multidrug efflux transporter AcrB pore domain"/>
    <property type="match status" value="1"/>
</dbReference>
<dbReference type="PRINTS" id="PR00702">
    <property type="entry name" value="ACRIFLAVINRP"/>
</dbReference>
<dbReference type="AlphaFoldDB" id="A0AAE3HEA9"/>
<dbReference type="SUPFAM" id="SSF82693">
    <property type="entry name" value="Multidrug efflux transporter AcrB pore domain, PN1, PN2, PC1 and PC2 subdomains"/>
    <property type="match status" value="2"/>
</dbReference>
<evidence type="ECO:0000313" key="4">
    <source>
        <dbReference type="Proteomes" id="UP001205748"/>
    </source>
</evidence>
<dbReference type="SUPFAM" id="SSF82866">
    <property type="entry name" value="Multidrug efflux transporter AcrB transmembrane domain"/>
    <property type="match status" value="2"/>
</dbReference>
<feature type="transmembrane region" description="Helical" evidence="2">
    <location>
        <begin position="678"/>
        <end position="701"/>
    </location>
</feature>
<keyword evidence="2" id="KW-0472">Membrane</keyword>
<accession>A0AAE3HEA9</accession>
<evidence type="ECO:0000313" key="3">
    <source>
        <dbReference type="EMBL" id="MCR1898556.1"/>
    </source>
</evidence>
<dbReference type="GO" id="GO:0042910">
    <property type="term" value="F:xenobiotic transmembrane transporter activity"/>
    <property type="evidence" value="ECO:0007669"/>
    <property type="project" value="TreeGrafter"/>
</dbReference>
<keyword evidence="2" id="KW-0812">Transmembrane</keyword>
<feature type="transmembrane region" description="Helical" evidence="2">
    <location>
        <begin position="597"/>
        <end position="622"/>
    </location>
</feature>
<keyword evidence="4" id="KW-1185">Reference proteome</keyword>
<dbReference type="Gene3D" id="1.20.1640.10">
    <property type="entry name" value="Multidrug efflux transporter AcrB transmembrane domain"/>
    <property type="match status" value="3"/>
</dbReference>
<organism evidence="3 4">
    <name type="scientific">Irregularibacter muris</name>
    <dbReference type="NCBI Taxonomy" id="1796619"/>
    <lineage>
        <taxon>Bacteria</taxon>
        <taxon>Bacillati</taxon>
        <taxon>Bacillota</taxon>
        <taxon>Clostridia</taxon>
        <taxon>Eubacteriales</taxon>
        <taxon>Eubacteriaceae</taxon>
        <taxon>Irregularibacter</taxon>
    </lineage>
</organism>
<feature type="coiled-coil region" evidence="1">
    <location>
        <begin position="200"/>
        <end position="284"/>
    </location>
</feature>